<accession>A0A372MFB9</accession>
<evidence type="ECO:0000313" key="4">
    <source>
        <dbReference type="Proteomes" id="UP000264002"/>
    </source>
</evidence>
<evidence type="ECO:0000259" key="2">
    <source>
        <dbReference type="Pfam" id="PF00582"/>
    </source>
</evidence>
<dbReference type="SUPFAM" id="SSF52402">
    <property type="entry name" value="Adenine nucleotide alpha hydrolases-like"/>
    <property type="match status" value="1"/>
</dbReference>
<keyword evidence="4" id="KW-1185">Reference proteome</keyword>
<dbReference type="InterPro" id="IPR014729">
    <property type="entry name" value="Rossmann-like_a/b/a_fold"/>
</dbReference>
<proteinExistence type="inferred from homology"/>
<feature type="domain" description="UspA" evidence="2">
    <location>
        <begin position="4"/>
        <end position="134"/>
    </location>
</feature>
<comment type="similarity">
    <text evidence="1">Belongs to the universal stress protein A family.</text>
</comment>
<comment type="caution">
    <text evidence="3">The sequence shown here is derived from an EMBL/GenBank/DDBJ whole genome shotgun (WGS) entry which is preliminary data.</text>
</comment>
<dbReference type="EMBL" id="QUWK01000009">
    <property type="protein sequence ID" value="RFU94471.1"/>
    <property type="molecule type" value="Genomic_DNA"/>
</dbReference>
<evidence type="ECO:0000256" key="1">
    <source>
        <dbReference type="ARBA" id="ARBA00008791"/>
    </source>
</evidence>
<gene>
    <name evidence="3" type="ORF">DYP60_09745</name>
</gene>
<protein>
    <submittedName>
        <fullName evidence="3">Universal stress protein</fullName>
    </submittedName>
</protein>
<reference evidence="3 4" key="2">
    <citation type="submission" date="2018-09" db="EMBL/GenBank/DDBJ databases">
        <title>Genome of Sphaerochaeta halotolerans strain 4-11.</title>
        <authorList>
            <person name="Nazina T.N."/>
            <person name="Sokolova D.S."/>
        </authorList>
    </citation>
    <scope>NUCLEOTIDE SEQUENCE [LARGE SCALE GENOMIC DNA]</scope>
    <source>
        <strain evidence="3 4">4-11</strain>
    </source>
</reference>
<organism evidence="3 4">
    <name type="scientific">Sphaerochaeta halotolerans</name>
    <dbReference type="NCBI Taxonomy" id="2293840"/>
    <lineage>
        <taxon>Bacteria</taxon>
        <taxon>Pseudomonadati</taxon>
        <taxon>Spirochaetota</taxon>
        <taxon>Spirochaetia</taxon>
        <taxon>Spirochaetales</taxon>
        <taxon>Sphaerochaetaceae</taxon>
        <taxon>Sphaerochaeta</taxon>
    </lineage>
</organism>
<dbReference type="CDD" id="cd00293">
    <property type="entry name" value="USP-like"/>
    <property type="match status" value="1"/>
</dbReference>
<dbReference type="PANTHER" id="PTHR46268:SF15">
    <property type="entry name" value="UNIVERSAL STRESS PROTEIN HP_0031"/>
    <property type="match status" value="1"/>
</dbReference>
<dbReference type="Gene3D" id="3.40.50.620">
    <property type="entry name" value="HUPs"/>
    <property type="match status" value="1"/>
</dbReference>
<dbReference type="RefSeq" id="WP_117330809.1">
    <property type="nucleotide sequence ID" value="NZ_QUWK01000009.1"/>
</dbReference>
<name>A0A372MFB9_9SPIR</name>
<dbReference type="PANTHER" id="PTHR46268">
    <property type="entry name" value="STRESS RESPONSE PROTEIN NHAX"/>
    <property type="match status" value="1"/>
</dbReference>
<evidence type="ECO:0000313" key="3">
    <source>
        <dbReference type="EMBL" id="RFU94471.1"/>
    </source>
</evidence>
<dbReference type="InterPro" id="IPR006016">
    <property type="entry name" value="UspA"/>
</dbReference>
<dbReference type="PRINTS" id="PR01438">
    <property type="entry name" value="UNVRSLSTRESS"/>
</dbReference>
<reference evidence="4" key="1">
    <citation type="submission" date="2018-08" db="EMBL/GenBank/DDBJ databases">
        <authorList>
            <person name="Grouzdev D.S."/>
            <person name="Krutkina M.S."/>
        </authorList>
    </citation>
    <scope>NUCLEOTIDE SEQUENCE [LARGE SCALE GENOMIC DNA]</scope>
    <source>
        <strain evidence="4">4-11</strain>
    </source>
</reference>
<sequence length="144" mass="15901">MSPFTHILILIDCSPSDGAIMDLVEKLLEGSTTKVTLSHVVHSHTLDQDRALKEQADACMESMLERFRALGAGPVNKLLLSGEPEEELEKAINQGDYDLVAMGTHGHTGFEDLLYGSVSRYLKHKITVPLLMVRNTETTAEKTH</sequence>
<dbReference type="Pfam" id="PF00582">
    <property type="entry name" value="Usp"/>
    <property type="match status" value="1"/>
</dbReference>
<dbReference type="AlphaFoldDB" id="A0A372MFB9"/>
<dbReference type="Proteomes" id="UP000264002">
    <property type="component" value="Unassembled WGS sequence"/>
</dbReference>
<dbReference type="InterPro" id="IPR006015">
    <property type="entry name" value="Universal_stress_UspA"/>
</dbReference>